<organism evidence="3 4">
    <name type="scientific">candidate division WWE3 bacterium</name>
    <dbReference type="NCBI Taxonomy" id="2053526"/>
    <lineage>
        <taxon>Bacteria</taxon>
        <taxon>Katanobacteria</taxon>
    </lineage>
</organism>
<evidence type="ECO:0000313" key="3">
    <source>
        <dbReference type="EMBL" id="MCA9391835.1"/>
    </source>
</evidence>
<dbReference type="InterPro" id="IPR004398">
    <property type="entry name" value="RNA_MeTrfase_RsmD"/>
</dbReference>
<protein>
    <submittedName>
        <fullName evidence="3">16S rRNA (Guanine(966)-N(2))-methyltransferase RsmD</fullName>
        <ecNumber evidence="3">2.1.1.171</ecNumber>
    </submittedName>
</protein>
<dbReference type="GO" id="GO:0052913">
    <property type="term" value="F:16S rRNA (guanine(966)-N(2))-methyltransferase activity"/>
    <property type="evidence" value="ECO:0007669"/>
    <property type="project" value="UniProtKB-EC"/>
</dbReference>
<dbReference type="EC" id="2.1.1.171" evidence="3"/>
<gene>
    <name evidence="3" type="primary">rsmD</name>
    <name evidence="3" type="ORF">KC614_01355</name>
</gene>
<dbReference type="EMBL" id="JAGQKZ010000007">
    <property type="protein sequence ID" value="MCA9391835.1"/>
    <property type="molecule type" value="Genomic_DNA"/>
</dbReference>
<keyword evidence="1 3" id="KW-0489">Methyltransferase</keyword>
<dbReference type="NCBIfam" id="TIGR00095">
    <property type="entry name" value="16S rRNA (guanine(966)-N(2))-methyltransferase RsmD"/>
    <property type="match status" value="1"/>
</dbReference>
<dbReference type="Pfam" id="PF03602">
    <property type="entry name" value="Cons_hypoth95"/>
    <property type="match status" value="1"/>
</dbReference>
<evidence type="ECO:0000256" key="2">
    <source>
        <dbReference type="ARBA" id="ARBA00022679"/>
    </source>
</evidence>
<evidence type="ECO:0000256" key="1">
    <source>
        <dbReference type="ARBA" id="ARBA00022603"/>
    </source>
</evidence>
<dbReference type="Gene3D" id="3.40.50.150">
    <property type="entry name" value="Vaccinia Virus protein VP39"/>
    <property type="match status" value="1"/>
</dbReference>
<proteinExistence type="predicted"/>
<dbReference type="AlphaFoldDB" id="A0A955LJM4"/>
<reference evidence="3" key="1">
    <citation type="submission" date="2020-04" db="EMBL/GenBank/DDBJ databases">
        <authorList>
            <person name="Zhang T."/>
        </authorList>
    </citation>
    <scope>NUCLEOTIDE SEQUENCE</scope>
    <source>
        <strain evidence="3">HKST-UBA03</strain>
    </source>
</reference>
<name>A0A955LJM4_UNCKA</name>
<evidence type="ECO:0000313" key="4">
    <source>
        <dbReference type="Proteomes" id="UP000751518"/>
    </source>
</evidence>
<dbReference type="GO" id="GO:0003676">
    <property type="term" value="F:nucleic acid binding"/>
    <property type="evidence" value="ECO:0007669"/>
    <property type="project" value="InterPro"/>
</dbReference>
<dbReference type="PANTHER" id="PTHR43542:SF1">
    <property type="entry name" value="METHYLTRANSFERASE"/>
    <property type="match status" value="1"/>
</dbReference>
<dbReference type="InterPro" id="IPR029063">
    <property type="entry name" value="SAM-dependent_MTases_sf"/>
</dbReference>
<accession>A0A955LJM4</accession>
<dbReference type="PANTHER" id="PTHR43542">
    <property type="entry name" value="METHYLTRANSFERASE"/>
    <property type="match status" value="1"/>
</dbReference>
<keyword evidence="2 3" id="KW-0808">Transferase</keyword>
<dbReference type="SUPFAM" id="SSF53335">
    <property type="entry name" value="S-adenosyl-L-methionine-dependent methyltransferases"/>
    <property type="match status" value="1"/>
</dbReference>
<comment type="caution">
    <text evidence="3">The sequence shown here is derived from an EMBL/GenBank/DDBJ whole genome shotgun (WGS) entry which is preliminary data.</text>
</comment>
<dbReference type="PIRSF" id="PIRSF004553">
    <property type="entry name" value="CHP00095"/>
    <property type="match status" value="1"/>
</dbReference>
<sequence length="192" mass="21643">MRVTGGQAKGHNLIVPQTVSDLRPSQDQVREAIFNILGDYVNDADVLDLYAGSGALGIEALSRGARTADFVDSSKDACDHILKNLHHSKLEGRSDVFQERVDIFLSQPHHQLYDLVFLDPPYADTPRNVILLVHHFIKPNGLLIYLHGKRIVLDNKDDREWIGKQLNVLDSRKYGQTSLSIMRYEPQEAKSS</sequence>
<dbReference type="Proteomes" id="UP000751518">
    <property type="component" value="Unassembled WGS sequence"/>
</dbReference>
<reference evidence="3" key="2">
    <citation type="journal article" date="2021" name="Microbiome">
        <title>Successional dynamics and alternative stable states in a saline activated sludge microbial community over 9 years.</title>
        <authorList>
            <person name="Wang Y."/>
            <person name="Ye J."/>
            <person name="Ju F."/>
            <person name="Liu L."/>
            <person name="Boyd J.A."/>
            <person name="Deng Y."/>
            <person name="Parks D.H."/>
            <person name="Jiang X."/>
            <person name="Yin X."/>
            <person name="Woodcroft B.J."/>
            <person name="Tyson G.W."/>
            <person name="Hugenholtz P."/>
            <person name="Polz M.F."/>
            <person name="Zhang T."/>
        </authorList>
    </citation>
    <scope>NUCLEOTIDE SEQUENCE</scope>
    <source>
        <strain evidence="3">HKST-UBA03</strain>
    </source>
</reference>
<dbReference type="PROSITE" id="PS00092">
    <property type="entry name" value="N6_MTASE"/>
    <property type="match status" value="1"/>
</dbReference>
<dbReference type="CDD" id="cd02440">
    <property type="entry name" value="AdoMet_MTases"/>
    <property type="match status" value="1"/>
</dbReference>
<dbReference type="InterPro" id="IPR002052">
    <property type="entry name" value="DNA_methylase_N6_adenine_CS"/>
</dbReference>